<dbReference type="EMBL" id="PYXZ01000002">
    <property type="protein sequence ID" value="PUA82095.1"/>
    <property type="molecule type" value="Genomic_DNA"/>
</dbReference>
<sequence length="146" mass="16102">MSTVAEPESEPIGPDLYRIAVEEYRFQAQFNWNRVQYLLAFNAGILAAGVALAKTSGALAVVVFALGIVACGMTVLVQRVQHNYYRNARDRMRRIEKSLQIDHDALLDTTSTLAGQGRRISVTQILYLLLASIAVADLVSILFVAF</sequence>
<feature type="transmembrane region" description="Helical" evidence="1">
    <location>
        <begin position="35"/>
        <end position="53"/>
    </location>
</feature>
<dbReference type="RefSeq" id="WP_108343979.1">
    <property type="nucleotide sequence ID" value="NZ_PYXZ01000002.1"/>
</dbReference>
<keyword evidence="1" id="KW-1133">Transmembrane helix</keyword>
<evidence type="ECO:0000313" key="3">
    <source>
        <dbReference type="Proteomes" id="UP000244867"/>
    </source>
</evidence>
<comment type="caution">
    <text evidence="2">The sequence shown here is derived from an EMBL/GenBank/DDBJ whole genome shotgun (WGS) entry which is preliminary data.</text>
</comment>
<proteinExistence type="predicted"/>
<reference evidence="2 3" key="1">
    <citation type="submission" date="2018-03" db="EMBL/GenBank/DDBJ databases">
        <authorList>
            <person name="Keele B.F."/>
        </authorList>
    </citation>
    <scope>NUCLEOTIDE SEQUENCE [LARGE SCALE GENOMIC DNA]</scope>
    <source>
        <strain evidence="2 3">IB-3</strain>
    </source>
</reference>
<name>A0A2R7Z0F3_9ACTN</name>
<dbReference type="Proteomes" id="UP000244867">
    <property type="component" value="Unassembled WGS sequence"/>
</dbReference>
<feature type="transmembrane region" description="Helical" evidence="1">
    <location>
        <begin position="125"/>
        <end position="145"/>
    </location>
</feature>
<accession>A0A2R7Z0F3</accession>
<dbReference type="OrthoDB" id="5194707at2"/>
<dbReference type="AlphaFoldDB" id="A0A2R7Z0F3"/>
<organism evidence="2 3">
    <name type="scientific">Nocardioides currus</name>
    <dbReference type="NCBI Taxonomy" id="2133958"/>
    <lineage>
        <taxon>Bacteria</taxon>
        <taxon>Bacillati</taxon>
        <taxon>Actinomycetota</taxon>
        <taxon>Actinomycetes</taxon>
        <taxon>Propionibacteriales</taxon>
        <taxon>Nocardioidaceae</taxon>
        <taxon>Nocardioides</taxon>
    </lineage>
</organism>
<keyword evidence="1" id="KW-0472">Membrane</keyword>
<evidence type="ECO:0000256" key="1">
    <source>
        <dbReference type="SAM" id="Phobius"/>
    </source>
</evidence>
<protein>
    <submittedName>
        <fullName evidence="2">Uncharacterized protein</fullName>
    </submittedName>
</protein>
<feature type="transmembrane region" description="Helical" evidence="1">
    <location>
        <begin position="59"/>
        <end position="77"/>
    </location>
</feature>
<keyword evidence="3" id="KW-1185">Reference proteome</keyword>
<evidence type="ECO:0000313" key="2">
    <source>
        <dbReference type="EMBL" id="PUA82095.1"/>
    </source>
</evidence>
<dbReference type="InterPro" id="IPR056918">
    <property type="entry name" value="8xMP"/>
</dbReference>
<dbReference type="Pfam" id="PF24838">
    <property type="entry name" value="8xMP"/>
    <property type="match status" value="1"/>
</dbReference>
<keyword evidence="1" id="KW-0812">Transmembrane</keyword>
<gene>
    <name evidence="2" type="ORF">C7S10_08750</name>
</gene>